<comment type="caution">
    <text evidence="2">The sequence shown here is derived from an EMBL/GenBank/DDBJ whole genome shotgun (WGS) entry which is preliminary data.</text>
</comment>
<reference evidence="2 3" key="1">
    <citation type="submission" date="2019-09" db="EMBL/GenBank/DDBJ databases">
        <title>Draft genome sequences of 48 bacterial type strains from the CCUG.</title>
        <authorList>
            <person name="Tunovic T."/>
            <person name="Pineiro-Iglesias B."/>
            <person name="Unosson C."/>
            <person name="Inganas E."/>
            <person name="Ohlen M."/>
            <person name="Cardew S."/>
            <person name="Jensie-Markopoulos S."/>
            <person name="Salva-Serra F."/>
            <person name="Jaen-Luchoro D."/>
            <person name="Karlsson R."/>
            <person name="Svensson-Stadler L."/>
            <person name="Chun J."/>
            <person name="Moore E."/>
        </authorList>
    </citation>
    <scope>NUCLEOTIDE SEQUENCE [LARGE SCALE GENOMIC DNA]</scope>
    <source>
        <strain evidence="2 3">CCUG 30977</strain>
    </source>
</reference>
<accession>A0A643F6U7</accession>
<dbReference type="InterPro" id="IPR006521">
    <property type="entry name" value="Tail_protein_I"/>
</dbReference>
<keyword evidence="3" id="KW-1185">Reference proteome</keyword>
<organism evidence="2 3">
    <name type="scientific">Ideonella dechloratans</name>
    <dbReference type="NCBI Taxonomy" id="36863"/>
    <lineage>
        <taxon>Bacteria</taxon>
        <taxon>Pseudomonadati</taxon>
        <taxon>Pseudomonadota</taxon>
        <taxon>Betaproteobacteria</taxon>
        <taxon>Burkholderiales</taxon>
        <taxon>Sphaerotilaceae</taxon>
        <taxon>Ideonella</taxon>
    </lineage>
</organism>
<dbReference type="EMBL" id="VZPB01000076">
    <property type="protein sequence ID" value="KAB0574339.1"/>
    <property type="molecule type" value="Genomic_DNA"/>
</dbReference>
<dbReference type="Pfam" id="PF09684">
    <property type="entry name" value="Tail_P2_I"/>
    <property type="match status" value="1"/>
</dbReference>
<gene>
    <name evidence="2" type="ORF">F7Q92_19665</name>
</gene>
<proteinExistence type="predicted"/>
<dbReference type="OrthoDB" id="626916at2"/>
<sequence>MPAAGHRGPDAATPGVQPVSTPTSDPRYAELLRAWLPAVWRERDAETADSSGQGDLDKLLGAFGGLLDAFRATIAQRRVDPFPDAQADGRHCQPWLLPYIADLLDVRLVSPDEAGRRAELASAVAWRQRKGTRVAVEQIAEAVGQFEVEVHEGWKRVALTPRVDRPLLPESSYGEAPVPEPATPALRAGHPGLPATTPDLRQGSRALRCAPDHPAAHTSTFGGQRASWWQVHRHGVPCLPGSYQDVSRRTVDLRRPPGEAELGIGPYHPRRVPLFLPPPEGHCSAHALSLNWPPVASWDGFTHEKLRYRREEGYRWNGETVVRHVWTGLDSVPVKLRGVLQLDERAVYRFENLWLDNQLKVSQGAVELDHCAARQLHIGTAERLAPVVAARASLLRKLEAARGLVQLEYVTVLDTLLAERLNASDCILMPPLRKDLADNDVPEAGCVRHSRLWYLPLDADPLDPELPNDPNWLAQGLRSALCAIRTNCTTAHPVFLNTHFGQPGCGVLHPASPAAIQGGAEDGGELGAYHEDRHVLRRRAVLDKLAEVLPAGTEALLILDPTLACLPPQGH</sequence>
<evidence type="ECO:0000256" key="1">
    <source>
        <dbReference type="SAM" id="MobiDB-lite"/>
    </source>
</evidence>
<feature type="region of interest" description="Disordered" evidence="1">
    <location>
        <begin position="1"/>
        <end position="24"/>
    </location>
</feature>
<dbReference type="Proteomes" id="UP000430120">
    <property type="component" value="Unassembled WGS sequence"/>
</dbReference>
<name>A0A643F6U7_IDEDE</name>
<evidence type="ECO:0000313" key="3">
    <source>
        <dbReference type="Proteomes" id="UP000430120"/>
    </source>
</evidence>
<dbReference type="AlphaFoldDB" id="A0A643F6U7"/>
<evidence type="ECO:0000313" key="2">
    <source>
        <dbReference type="EMBL" id="KAB0574339.1"/>
    </source>
</evidence>
<protein>
    <submittedName>
        <fullName evidence="2">Phage tail protein</fullName>
    </submittedName>
</protein>